<dbReference type="RefSeq" id="XP_073897840.1">
    <property type="nucleotide sequence ID" value="XM_074041739.1"/>
</dbReference>
<protein>
    <submittedName>
        <fullName evidence="2">Relaxin receptor 1 isoform X2</fullName>
    </submittedName>
</protein>
<proteinExistence type="predicted"/>
<name>A0AC58JYT7_CASCN</name>
<evidence type="ECO:0000313" key="1">
    <source>
        <dbReference type="Proteomes" id="UP001732720"/>
    </source>
</evidence>
<reference evidence="2" key="1">
    <citation type="submission" date="2025-08" db="UniProtKB">
        <authorList>
            <consortium name="RefSeq"/>
        </authorList>
    </citation>
    <scope>IDENTIFICATION</scope>
</reference>
<organism evidence="1 2">
    <name type="scientific">Castor canadensis</name>
    <name type="common">American beaver</name>
    <dbReference type="NCBI Taxonomy" id="51338"/>
    <lineage>
        <taxon>Eukaryota</taxon>
        <taxon>Metazoa</taxon>
        <taxon>Chordata</taxon>
        <taxon>Craniata</taxon>
        <taxon>Vertebrata</taxon>
        <taxon>Euteleostomi</taxon>
        <taxon>Mammalia</taxon>
        <taxon>Eutheria</taxon>
        <taxon>Euarchontoglires</taxon>
        <taxon>Glires</taxon>
        <taxon>Rodentia</taxon>
        <taxon>Castorimorpha</taxon>
        <taxon>Castoridae</taxon>
        <taxon>Castor</taxon>
    </lineage>
</organism>
<keyword evidence="1" id="KW-1185">Reference proteome</keyword>
<sequence>MTSGPVFFYILMIGKYLALGSGQDVRCPLGFFPCGNVTKCLPQLLHCNGVDDCGNQADEDNCGDNNGWSLQLDKYFANYYKMSSPYPFKAETTECLVGSVPERCFCRGHELDCDAAHLPAVPSVSSNVTVMSLQWNFIRKLPPNGFKKYHRLQKLCLQHNQITSVSVSAFRGLRSLTKLYLSHNRITFLKPGVFEDLHRLEWLIIEDNHLSRISPLTFYGLNSLILLVLMDNALAHLPDKPLCKHMPRLHWLVMRKNKISHLNENTFAHLQKLDELDLGSNKIENLPPHLFKDLRELSQLNISYNPIQKIQANQFDYLVKLKSLSLEGIEISNIQQRTFRPLVNLSHIYFKKFQYCGYAPHVRSCKPNTDGISSLEDLLANVIQRVFVWVVSAVTCFGNIFVICMRPYIRSENKLHAMSIISLCCADCLMGIYLFVIGAFDLKFRGEYNKHAQLWTESTHCQLMGSLAILSTEVSVLLLTFLTLEKYICIVYPFRCLRPRKCRTITVLLLIWITGFIVAFVPLSNKEIFKNYYGTNGVCFPLHSEDTGSIAAQVYSVAIFLGINLAAFIIIIFSYGSMFYSVHQSTITATEIRNQVKKEMILAKRFFFIVFTDALCWIPIFILKFLSLLQVEIPGTITSWVVIFILPINSALNPILYTLTTRPFKEMIHQIWYNYRQRRSIDSKGSQKAPAPSFIWVEMWPTQEMPPDLRKPAAFTDPCEVSLISQSTRLNSDS</sequence>
<evidence type="ECO:0000313" key="2">
    <source>
        <dbReference type="RefSeq" id="XP_073897840.1"/>
    </source>
</evidence>
<dbReference type="Proteomes" id="UP001732720">
    <property type="component" value="Chromosome 9"/>
</dbReference>
<keyword evidence="2" id="KW-0675">Receptor</keyword>
<gene>
    <name evidence="2" type="primary">Rxfp1</name>
</gene>
<accession>A0AC58JYT7</accession>